<sequence>MTPGVSSLPSLWFAPSVFGPSPHLPSSIFLLLPSLPPSPFPFSTHGPGVPPTIALAFALTLGLGHLDAAYRYFL</sequence>
<evidence type="ECO:0000313" key="2">
    <source>
        <dbReference type="EMBL" id="KAF9461406.1"/>
    </source>
</evidence>
<dbReference type="Proteomes" id="UP000807353">
    <property type="component" value="Unassembled WGS sequence"/>
</dbReference>
<dbReference type="AlphaFoldDB" id="A0A9P6CD48"/>
<keyword evidence="1" id="KW-1133">Transmembrane helix</keyword>
<evidence type="ECO:0000313" key="3">
    <source>
        <dbReference type="Proteomes" id="UP000807353"/>
    </source>
</evidence>
<accession>A0A9P6CD48</accession>
<protein>
    <submittedName>
        <fullName evidence="2">Uncharacterized protein</fullName>
    </submittedName>
</protein>
<keyword evidence="3" id="KW-1185">Reference proteome</keyword>
<gene>
    <name evidence="2" type="ORF">BDZ94DRAFT_819943</name>
</gene>
<keyword evidence="1" id="KW-0812">Transmembrane</keyword>
<feature type="transmembrane region" description="Helical" evidence="1">
    <location>
        <begin position="52"/>
        <end position="73"/>
    </location>
</feature>
<proteinExistence type="predicted"/>
<name>A0A9P6CD48_9AGAR</name>
<dbReference type="EMBL" id="MU150285">
    <property type="protein sequence ID" value="KAF9461406.1"/>
    <property type="molecule type" value="Genomic_DNA"/>
</dbReference>
<evidence type="ECO:0000256" key="1">
    <source>
        <dbReference type="SAM" id="Phobius"/>
    </source>
</evidence>
<organism evidence="2 3">
    <name type="scientific">Collybia nuda</name>
    <dbReference type="NCBI Taxonomy" id="64659"/>
    <lineage>
        <taxon>Eukaryota</taxon>
        <taxon>Fungi</taxon>
        <taxon>Dikarya</taxon>
        <taxon>Basidiomycota</taxon>
        <taxon>Agaricomycotina</taxon>
        <taxon>Agaricomycetes</taxon>
        <taxon>Agaricomycetidae</taxon>
        <taxon>Agaricales</taxon>
        <taxon>Tricholomatineae</taxon>
        <taxon>Clitocybaceae</taxon>
        <taxon>Collybia</taxon>
    </lineage>
</organism>
<keyword evidence="1" id="KW-0472">Membrane</keyword>
<reference evidence="2" key="1">
    <citation type="submission" date="2020-11" db="EMBL/GenBank/DDBJ databases">
        <authorList>
            <consortium name="DOE Joint Genome Institute"/>
            <person name="Ahrendt S."/>
            <person name="Riley R."/>
            <person name="Andreopoulos W."/>
            <person name="Labutti K."/>
            <person name="Pangilinan J."/>
            <person name="Ruiz-Duenas F.J."/>
            <person name="Barrasa J.M."/>
            <person name="Sanchez-Garcia M."/>
            <person name="Camarero S."/>
            <person name="Miyauchi S."/>
            <person name="Serrano A."/>
            <person name="Linde D."/>
            <person name="Babiker R."/>
            <person name="Drula E."/>
            <person name="Ayuso-Fernandez I."/>
            <person name="Pacheco R."/>
            <person name="Padilla G."/>
            <person name="Ferreira P."/>
            <person name="Barriuso J."/>
            <person name="Kellner H."/>
            <person name="Castanera R."/>
            <person name="Alfaro M."/>
            <person name="Ramirez L."/>
            <person name="Pisabarro A.G."/>
            <person name="Kuo A."/>
            <person name="Tritt A."/>
            <person name="Lipzen A."/>
            <person name="He G."/>
            <person name="Yan M."/>
            <person name="Ng V."/>
            <person name="Cullen D."/>
            <person name="Martin F."/>
            <person name="Rosso M.-N."/>
            <person name="Henrissat B."/>
            <person name="Hibbett D."/>
            <person name="Martinez A.T."/>
            <person name="Grigoriev I.V."/>
        </authorList>
    </citation>
    <scope>NUCLEOTIDE SEQUENCE</scope>
    <source>
        <strain evidence="2">CBS 247.69</strain>
    </source>
</reference>
<comment type="caution">
    <text evidence="2">The sequence shown here is derived from an EMBL/GenBank/DDBJ whole genome shotgun (WGS) entry which is preliminary data.</text>
</comment>